<dbReference type="RefSeq" id="WP_110530254.1">
    <property type="nucleotide sequence ID" value="NZ_QKOE01000039.1"/>
</dbReference>
<reference evidence="1 2" key="1">
    <citation type="submission" date="2018-06" db="EMBL/GenBank/DDBJ databases">
        <title>Azoarcus communis strain SWub3 genome.</title>
        <authorList>
            <person name="Zorraquino Salvo V."/>
            <person name="Toubiana D."/>
            <person name="Blumwald E."/>
        </authorList>
    </citation>
    <scope>NUCLEOTIDE SEQUENCE [LARGE SCALE GENOMIC DNA]</scope>
    <source>
        <strain evidence="1 2">SWub3</strain>
    </source>
</reference>
<evidence type="ECO:0000313" key="1">
    <source>
        <dbReference type="EMBL" id="PZA14315.1"/>
    </source>
</evidence>
<comment type="caution">
    <text evidence="1">The sequence shown here is derived from an EMBL/GenBank/DDBJ whole genome shotgun (WGS) entry which is preliminary data.</text>
</comment>
<sequence length="135" mass="15227">MYPFRFEVSLRVFSKSVEPTEIAAQLGLAPKWKHKIGEQRTTPKGDPLDGVYDSSYCSFSLIRLGEEELHEMLSRTADELFPHKDLFCRIRAEGGRTEFFVGWYSTGNSGDELSCSLLGKLGELQIDLALDVYGE</sequence>
<keyword evidence="2" id="KW-1185">Reference proteome</keyword>
<proteinExistence type="predicted"/>
<dbReference type="Proteomes" id="UP000248259">
    <property type="component" value="Unassembled WGS sequence"/>
</dbReference>
<dbReference type="Pfam" id="PF14106">
    <property type="entry name" value="DUF4279"/>
    <property type="match status" value="1"/>
</dbReference>
<dbReference type="AlphaFoldDB" id="A0A323UNT9"/>
<accession>A0A323UNT9</accession>
<dbReference type="InterPro" id="IPR025459">
    <property type="entry name" value="DUF4279"/>
</dbReference>
<name>A0A323UNT9_9RHOO</name>
<dbReference type="EMBL" id="QKOE01000039">
    <property type="protein sequence ID" value="PZA14315.1"/>
    <property type="molecule type" value="Genomic_DNA"/>
</dbReference>
<gene>
    <name evidence="1" type="ORF">DNK49_22420</name>
</gene>
<evidence type="ECO:0008006" key="3">
    <source>
        <dbReference type="Google" id="ProtNLM"/>
    </source>
</evidence>
<evidence type="ECO:0000313" key="2">
    <source>
        <dbReference type="Proteomes" id="UP000248259"/>
    </source>
</evidence>
<protein>
    <recommendedName>
        <fullName evidence="3">DUF4279 domain-containing protein</fullName>
    </recommendedName>
</protein>
<organism evidence="1 2">
    <name type="scientific">Parazoarcus communis SWub3 = DSM 12120</name>
    <dbReference type="NCBI Taxonomy" id="1121029"/>
    <lineage>
        <taxon>Bacteria</taxon>
        <taxon>Pseudomonadati</taxon>
        <taxon>Pseudomonadota</taxon>
        <taxon>Betaproteobacteria</taxon>
        <taxon>Rhodocyclales</taxon>
        <taxon>Zoogloeaceae</taxon>
        <taxon>Parazoarcus</taxon>
    </lineage>
</organism>
<dbReference type="OrthoDB" id="9153352at2"/>